<reference evidence="9 10" key="1">
    <citation type="journal article" date="2009" name="Int. J. Syst. Evol. Microbiol.">
        <title>Paenibacillus contaminans sp. nov., isolated from a contaminated laboratory plate.</title>
        <authorList>
            <person name="Chou J.H."/>
            <person name="Lee J.H."/>
            <person name="Lin M.C."/>
            <person name="Chang P.S."/>
            <person name="Arun A.B."/>
            <person name="Young C.C."/>
            <person name="Chen W.M."/>
        </authorList>
    </citation>
    <scope>NUCLEOTIDE SEQUENCE [LARGE SCALE GENOMIC DNA]</scope>
    <source>
        <strain evidence="9 10">CKOBP-6</strain>
    </source>
</reference>
<dbReference type="InterPro" id="IPR022764">
    <property type="entry name" value="Peptidase_S54_rhomboid_dom"/>
</dbReference>
<evidence type="ECO:0000256" key="1">
    <source>
        <dbReference type="ARBA" id="ARBA00004141"/>
    </source>
</evidence>
<dbReference type="PANTHER" id="PTHR43731:SF14">
    <property type="entry name" value="PRESENILIN-ASSOCIATED RHOMBOID-LIKE PROTEIN, MITOCHONDRIAL"/>
    <property type="match status" value="1"/>
</dbReference>
<keyword evidence="9" id="KW-0645">Protease</keyword>
<dbReference type="Proteomes" id="UP000250369">
    <property type="component" value="Unassembled WGS sequence"/>
</dbReference>
<comment type="similarity">
    <text evidence="2">Belongs to the peptidase S54 family.</text>
</comment>
<feature type="transmembrane region" description="Helical" evidence="7">
    <location>
        <begin position="63"/>
        <end position="87"/>
    </location>
</feature>
<evidence type="ECO:0000259" key="8">
    <source>
        <dbReference type="Pfam" id="PF01694"/>
    </source>
</evidence>
<feature type="transmembrane region" description="Helical" evidence="7">
    <location>
        <begin position="12"/>
        <end position="32"/>
    </location>
</feature>
<keyword evidence="10" id="KW-1185">Reference proteome</keyword>
<dbReference type="Gene3D" id="1.20.1540.10">
    <property type="entry name" value="Rhomboid-like"/>
    <property type="match status" value="1"/>
</dbReference>
<dbReference type="InterPro" id="IPR035952">
    <property type="entry name" value="Rhomboid-like_sf"/>
</dbReference>
<dbReference type="EMBL" id="QMFB01000005">
    <property type="protein sequence ID" value="RAV21326.1"/>
    <property type="molecule type" value="Genomic_DNA"/>
</dbReference>
<evidence type="ECO:0000313" key="9">
    <source>
        <dbReference type="EMBL" id="RAV21326.1"/>
    </source>
</evidence>
<evidence type="ECO:0000256" key="3">
    <source>
        <dbReference type="ARBA" id="ARBA00022692"/>
    </source>
</evidence>
<dbReference type="GO" id="GO:0006508">
    <property type="term" value="P:proteolysis"/>
    <property type="evidence" value="ECO:0007669"/>
    <property type="project" value="UniProtKB-KW"/>
</dbReference>
<dbReference type="RefSeq" id="WP_113031030.1">
    <property type="nucleotide sequence ID" value="NZ_QMFB01000005.1"/>
</dbReference>
<proteinExistence type="inferred from homology"/>
<dbReference type="GO" id="GO:0016020">
    <property type="term" value="C:membrane"/>
    <property type="evidence" value="ECO:0007669"/>
    <property type="project" value="UniProtKB-SubCell"/>
</dbReference>
<name>A0A329MPW4_9BACL</name>
<keyword evidence="3 7" id="KW-0812">Transmembrane</keyword>
<keyword evidence="5 7" id="KW-1133">Transmembrane helix</keyword>
<feature type="transmembrane region" description="Helical" evidence="7">
    <location>
        <begin position="177"/>
        <end position="197"/>
    </location>
</feature>
<dbReference type="InterPro" id="IPR050925">
    <property type="entry name" value="Rhomboid_protease_S54"/>
</dbReference>
<evidence type="ECO:0000256" key="4">
    <source>
        <dbReference type="ARBA" id="ARBA00022801"/>
    </source>
</evidence>
<evidence type="ECO:0000313" key="10">
    <source>
        <dbReference type="Proteomes" id="UP000250369"/>
    </source>
</evidence>
<keyword evidence="6 7" id="KW-0472">Membrane</keyword>
<accession>A0A329MPW4</accession>
<comment type="subcellular location">
    <subcellularLocation>
        <location evidence="1">Membrane</location>
        <topology evidence="1">Multi-pass membrane protein</topology>
    </subcellularLocation>
</comment>
<dbReference type="AlphaFoldDB" id="A0A329MPW4"/>
<sequence length="214" mass="24473">MFARTESLKQYIRLYPVTTALIVINLIVLGLMEWYGSSQDNETLYRFGALFDLPGETAEPWRYVTAIFLHIGFSHLLFNCFTLYVFAPPLEIMLGKWRYILLYLVSGIVGNIASMLLHQDYFISAGASGALYGIYAAYLYLAIFRKDIIDKQTKQTIVTIIVIGFLYSVIVPRVDLYAHFGGFVGGFATIALIALSIKRRYRKMMEEYEEQGHE</sequence>
<evidence type="ECO:0000256" key="5">
    <source>
        <dbReference type="ARBA" id="ARBA00022989"/>
    </source>
</evidence>
<dbReference type="Pfam" id="PF01694">
    <property type="entry name" value="Rhomboid"/>
    <property type="match status" value="1"/>
</dbReference>
<comment type="caution">
    <text evidence="9">The sequence shown here is derived from an EMBL/GenBank/DDBJ whole genome shotgun (WGS) entry which is preliminary data.</text>
</comment>
<feature type="transmembrane region" description="Helical" evidence="7">
    <location>
        <begin position="99"/>
        <end position="117"/>
    </location>
</feature>
<evidence type="ECO:0000256" key="6">
    <source>
        <dbReference type="ARBA" id="ARBA00023136"/>
    </source>
</evidence>
<dbReference type="PANTHER" id="PTHR43731">
    <property type="entry name" value="RHOMBOID PROTEASE"/>
    <property type="match status" value="1"/>
</dbReference>
<dbReference type="SUPFAM" id="SSF144091">
    <property type="entry name" value="Rhomboid-like"/>
    <property type="match status" value="1"/>
</dbReference>
<feature type="domain" description="Peptidase S54 rhomboid" evidence="8">
    <location>
        <begin position="59"/>
        <end position="193"/>
    </location>
</feature>
<gene>
    <name evidence="9" type="ORF">DQG23_11770</name>
</gene>
<organism evidence="9 10">
    <name type="scientific">Paenibacillus contaminans</name>
    <dbReference type="NCBI Taxonomy" id="450362"/>
    <lineage>
        <taxon>Bacteria</taxon>
        <taxon>Bacillati</taxon>
        <taxon>Bacillota</taxon>
        <taxon>Bacilli</taxon>
        <taxon>Bacillales</taxon>
        <taxon>Paenibacillaceae</taxon>
        <taxon>Paenibacillus</taxon>
    </lineage>
</organism>
<evidence type="ECO:0000256" key="7">
    <source>
        <dbReference type="SAM" id="Phobius"/>
    </source>
</evidence>
<feature type="transmembrane region" description="Helical" evidence="7">
    <location>
        <begin position="155"/>
        <end position="171"/>
    </location>
</feature>
<evidence type="ECO:0000256" key="2">
    <source>
        <dbReference type="ARBA" id="ARBA00009045"/>
    </source>
</evidence>
<feature type="transmembrane region" description="Helical" evidence="7">
    <location>
        <begin position="123"/>
        <end position="143"/>
    </location>
</feature>
<keyword evidence="4" id="KW-0378">Hydrolase</keyword>
<protein>
    <submittedName>
        <fullName evidence="9">Rhomboid family intramembrane serine protease</fullName>
    </submittedName>
</protein>
<dbReference type="OrthoDB" id="9813074at2"/>
<dbReference type="GO" id="GO:0004252">
    <property type="term" value="F:serine-type endopeptidase activity"/>
    <property type="evidence" value="ECO:0007669"/>
    <property type="project" value="InterPro"/>
</dbReference>